<evidence type="ECO:0000256" key="10">
    <source>
        <dbReference type="ARBA" id="ARBA00022989"/>
    </source>
</evidence>
<feature type="domain" description="Histidine kinase" evidence="16">
    <location>
        <begin position="298"/>
        <end position="514"/>
    </location>
</feature>
<evidence type="ECO:0000259" key="16">
    <source>
        <dbReference type="PROSITE" id="PS50109"/>
    </source>
</evidence>
<feature type="coiled-coil region" evidence="14">
    <location>
        <begin position="232"/>
        <end position="284"/>
    </location>
</feature>
<dbReference type="SMART" id="SM00388">
    <property type="entry name" value="HisKA"/>
    <property type="match status" value="1"/>
</dbReference>
<dbReference type="PANTHER" id="PTHR45339:SF1">
    <property type="entry name" value="HYBRID SIGNAL TRANSDUCTION HISTIDINE KINASE J"/>
    <property type="match status" value="1"/>
</dbReference>
<evidence type="ECO:0000256" key="12">
    <source>
        <dbReference type="ARBA" id="ARBA00023136"/>
    </source>
</evidence>
<name>A0A9E8HK33_9ALTE</name>
<evidence type="ECO:0000256" key="3">
    <source>
        <dbReference type="ARBA" id="ARBA00012438"/>
    </source>
</evidence>
<dbReference type="FunFam" id="1.10.287.130:FF:000004">
    <property type="entry name" value="Ethylene receptor 1"/>
    <property type="match status" value="1"/>
</dbReference>
<dbReference type="SMART" id="SM00387">
    <property type="entry name" value="HATPase_c"/>
    <property type="match status" value="1"/>
</dbReference>
<dbReference type="CDD" id="cd16922">
    <property type="entry name" value="HATPase_EvgS-ArcB-TorS-like"/>
    <property type="match status" value="1"/>
</dbReference>
<dbReference type="InterPro" id="IPR011006">
    <property type="entry name" value="CheY-like_superfamily"/>
</dbReference>
<dbReference type="Gene3D" id="1.10.287.130">
    <property type="match status" value="1"/>
</dbReference>
<dbReference type="GO" id="GO:0000155">
    <property type="term" value="F:phosphorelay sensor kinase activity"/>
    <property type="evidence" value="ECO:0007669"/>
    <property type="project" value="InterPro"/>
</dbReference>
<protein>
    <recommendedName>
        <fullName evidence="3">histidine kinase</fullName>
        <ecNumber evidence="3">2.7.13.3</ecNumber>
    </recommendedName>
</protein>
<comment type="subcellular location">
    <subcellularLocation>
        <location evidence="2">Membrane</location>
    </subcellularLocation>
</comment>
<dbReference type="SMART" id="SM00448">
    <property type="entry name" value="REC"/>
    <property type="match status" value="1"/>
</dbReference>
<dbReference type="KEGG" id="asem:NNL22_05895"/>
<evidence type="ECO:0000256" key="6">
    <source>
        <dbReference type="ARBA" id="ARBA00022692"/>
    </source>
</evidence>
<dbReference type="Pfam" id="PF00072">
    <property type="entry name" value="Response_reg"/>
    <property type="match status" value="1"/>
</dbReference>
<dbReference type="InterPro" id="IPR003594">
    <property type="entry name" value="HATPase_dom"/>
</dbReference>
<evidence type="ECO:0000256" key="1">
    <source>
        <dbReference type="ARBA" id="ARBA00000085"/>
    </source>
</evidence>
<dbReference type="PRINTS" id="PR00344">
    <property type="entry name" value="BCTRLSENSOR"/>
</dbReference>
<dbReference type="Pfam" id="PF00512">
    <property type="entry name" value="HisKA"/>
    <property type="match status" value="1"/>
</dbReference>
<dbReference type="InterPro" id="IPR036890">
    <property type="entry name" value="HATPase_C_sf"/>
</dbReference>
<dbReference type="PROSITE" id="PS50109">
    <property type="entry name" value="HIS_KIN"/>
    <property type="match status" value="1"/>
</dbReference>
<keyword evidence="5" id="KW-0808">Transferase</keyword>
<reference evidence="18" key="1">
    <citation type="submission" date="2022-07" db="EMBL/GenBank/DDBJ databases">
        <title>Alkalimarinus sp. nov., isolated from gut of a Alitta virens.</title>
        <authorList>
            <person name="Yang A.I."/>
            <person name="Shin N.-R."/>
        </authorList>
    </citation>
    <scope>NUCLEOTIDE SEQUENCE</scope>
    <source>
        <strain evidence="18">FA028</strain>
    </source>
</reference>
<dbReference type="Pfam" id="PF02518">
    <property type="entry name" value="HATPase_c"/>
    <property type="match status" value="1"/>
</dbReference>
<dbReference type="Gene3D" id="3.30.565.10">
    <property type="entry name" value="Histidine kinase-like ATPase, C-terminal domain"/>
    <property type="match status" value="1"/>
</dbReference>
<feature type="transmembrane region" description="Helical" evidence="15">
    <location>
        <begin position="20"/>
        <end position="38"/>
    </location>
</feature>
<dbReference type="SUPFAM" id="SSF52172">
    <property type="entry name" value="CheY-like"/>
    <property type="match status" value="1"/>
</dbReference>
<dbReference type="SUPFAM" id="SSF55874">
    <property type="entry name" value="ATPase domain of HSP90 chaperone/DNA topoisomerase II/histidine kinase"/>
    <property type="match status" value="1"/>
</dbReference>
<evidence type="ECO:0000256" key="15">
    <source>
        <dbReference type="SAM" id="Phobius"/>
    </source>
</evidence>
<proteinExistence type="predicted"/>
<keyword evidence="6 15" id="KW-0812">Transmembrane</keyword>
<dbReference type="InterPro" id="IPR036097">
    <property type="entry name" value="HisK_dim/P_sf"/>
</dbReference>
<keyword evidence="4 13" id="KW-0597">Phosphoprotein</keyword>
<dbReference type="FunFam" id="3.30.565.10:FF:000078">
    <property type="entry name" value="Two-component sensor histidine kinase"/>
    <property type="match status" value="1"/>
</dbReference>
<dbReference type="GO" id="GO:0016020">
    <property type="term" value="C:membrane"/>
    <property type="evidence" value="ECO:0007669"/>
    <property type="project" value="UniProtKB-SubCell"/>
</dbReference>
<dbReference type="GO" id="GO:0005524">
    <property type="term" value="F:ATP binding"/>
    <property type="evidence" value="ECO:0007669"/>
    <property type="project" value="UniProtKB-KW"/>
</dbReference>
<dbReference type="RefSeq" id="WP_251811927.1">
    <property type="nucleotide sequence ID" value="NZ_CP101527.1"/>
</dbReference>
<evidence type="ECO:0000256" key="14">
    <source>
        <dbReference type="SAM" id="Coils"/>
    </source>
</evidence>
<keyword evidence="11" id="KW-0902">Two-component regulatory system</keyword>
<dbReference type="AlphaFoldDB" id="A0A9E8HK33"/>
<evidence type="ECO:0000256" key="2">
    <source>
        <dbReference type="ARBA" id="ARBA00004370"/>
    </source>
</evidence>
<dbReference type="CDD" id="cd00082">
    <property type="entry name" value="HisKA"/>
    <property type="match status" value="1"/>
</dbReference>
<dbReference type="PANTHER" id="PTHR45339">
    <property type="entry name" value="HYBRID SIGNAL TRANSDUCTION HISTIDINE KINASE J"/>
    <property type="match status" value="1"/>
</dbReference>
<keyword evidence="14" id="KW-0175">Coiled coil</keyword>
<dbReference type="Proteomes" id="UP001164472">
    <property type="component" value="Chromosome"/>
</dbReference>
<keyword evidence="12 15" id="KW-0472">Membrane</keyword>
<dbReference type="InterPro" id="IPR001789">
    <property type="entry name" value="Sig_transdc_resp-reg_receiver"/>
</dbReference>
<evidence type="ECO:0000256" key="5">
    <source>
        <dbReference type="ARBA" id="ARBA00022679"/>
    </source>
</evidence>
<comment type="catalytic activity">
    <reaction evidence="1">
        <text>ATP + protein L-histidine = ADP + protein N-phospho-L-histidine.</text>
        <dbReference type="EC" id="2.7.13.3"/>
    </reaction>
</comment>
<keyword evidence="19" id="KW-1185">Reference proteome</keyword>
<dbReference type="InterPro" id="IPR004358">
    <property type="entry name" value="Sig_transdc_His_kin-like_C"/>
</dbReference>
<keyword evidence="7" id="KW-0547">Nucleotide-binding</keyword>
<evidence type="ECO:0000313" key="18">
    <source>
        <dbReference type="EMBL" id="UZW76110.1"/>
    </source>
</evidence>
<dbReference type="Gene3D" id="3.40.50.2300">
    <property type="match status" value="1"/>
</dbReference>
<dbReference type="SUPFAM" id="SSF47384">
    <property type="entry name" value="Homodimeric domain of signal transducing histidine kinase"/>
    <property type="match status" value="1"/>
</dbReference>
<organism evidence="18 19">
    <name type="scientific">Alkalimarinus sediminis</name>
    <dbReference type="NCBI Taxonomy" id="1632866"/>
    <lineage>
        <taxon>Bacteria</taxon>
        <taxon>Pseudomonadati</taxon>
        <taxon>Pseudomonadota</taxon>
        <taxon>Gammaproteobacteria</taxon>
        <taxon>Alteromonadales</taxon>
        <taxon>Alteromonadaceae</taxon>
        <taxon>Alkalimarinus</taxon>
    </lineage>
</organism>
<dbReference type="EMBL" id="CP101527">
    <property type="protein sequence ID" value="UZW76110.1"/>
    <property type="molecule type" value="Genomic_DNA"/>
</dbReference>
<dbReference type="EC" id="2.7.13.3" evidence="3"/>
<gene>
    <name evidence="18" type="ORF">NNL22_05895</name>
</gene>
<evidence type="ECO:0000256" key="8">
    <source>
        <dbReference type="ARBA" id="ARBA00022777"/>
    </source>
</evidence>
<dbReference type="InterPro" id="IPR005467">
    <property type="entry name" value="His_kinase_dom"/>
</dbReference>
<evidence type="ECO:0000256" key="7">
    <source>
        <dbReference type="ARBA" id="ARBA00022741"/>
    </source>
</evidence>
<feature type="modified residue" description="4-aspartylphosphate" evidence="13">
    <location>
        <position position="715"/>
    </location>
</feature>
<feature type="transmembrane region" description="Helical" evidence="15">
    <location>
        <begin position="164"/>
        <end position="183"/>
    </location>
</feature>
<evidence type="ECO:0000256" key="13">
    <source>
        <dbReference type="PROSITE-ProRule" id="PRU00169"/>
    </source>
</evidence>
<evidence type="ECO:0000259" key="17">
    <source>
        <dbReference type="PROSITE" id="PS50110"/>
    </source>
</evidence>
<dbReference type="PROSITE" id="PS50110">
    <property type="entry name" value="RESPONSE_REGULATORY"/>
    <property type="match status" value="1"/>
</dbReference>
<evidence type="ECO:0000256" key="11">
    <source>
        <dbReference type="ARBA" id="ARBA00023012"/>
    </source>
</evidence>
<accession>A0A9E8HK33</accession>
<dbReference type="InterPro" id="IPR003661">
    <property type="entry name" value="HisK_dim/P_dom"/>
</dbReference>
<keyword evidence="10 15" id="KW-1133">Transmembrane helix</keyword>
<evidence type="ECO:0000256" key="9">
    <source>
        <dbReference type="ARBA" id="ARBA00022840"/>
    </source>
</evidence>
<evidence type="ECO:0000313" key="19">
    <source>
        <dbReference type="Proteomes" id="UP001164472"/>
    </source>
</evidence>
<keyword evidence="8" id="KW-0418">Kinase</keyword>
<evidence type="ECO:0000256" key="4">
    <source>
        <dbReference type="ARBA" id="ARBA00022553"/>
    </source>
</evidence>
<feature type="domain" description="Response regulatory" evidence="17">
    <location>
        <begin position="666"/>
        <end position="782"/>
    </location>
</feature>
<keyword evidence="9 18" id="KW-0067">ATP-binding</keyword>
<dbReference type="CDD" id="cd17546">
    <property type="entry name" value="REC_hyHK_CKI1_RcsC-like"/>
    <property type="match status" value="1"/>
</dbReference>
<sequence length="793" mass="89044">MKINLSNRLSFKLARNTVLVALSLGMVLNLFQVLLDYLNEKISLDLDIQALITISHTPASQIAYNIDSRLAEELLDGLLKHPSIIEAEIIDTDNRVLARKHRQLTTSPYRWLSDLLFDPTRNYATQLSVQQLSDIDLGNLNVVVDTYPAGTAFLKRAAFTLVSGFIKSLALSALLLFVFYLMLTKPLLKVINSVSEVDPETPEKVRLPVPKGHQYDEIGILVESTNDHLQTIERSLQLVRKTESRLKNYSEQLEQIVETRTRELSEKNDQLIKSNQELVVAKEEAVRRATARADFLANMSHEIRTPFNGVLGMISLTMEEPLSDRQKRQLDVAYNSGVSLLDLLNDILDISKVEAGKLTLETISFDFRHTIEEVASLMAQNAHAKHIELELDIDPAFPEAVIGDPTRIRQIVSNLTGNAIKFTEHGTVTIKLYKENAYIVVQVIDTGIGIAPDSTEKIFAPFSQAYSDTTRKFGGTGLGLALCRQLVTHMQGTLTVESLEHEGSCFTTKIPLEIDITARAKPIAKKLKAFECQVIYQESNTQFEYLINQLQHWGLSVKPVTYPDIKKFDAQKVLINTPEKTLALIDAPEVCKIIGNDLPNKHIILISGKNFADNKDSQHQLFFDTHLHSPYSRKNLQKALLKSVGADHNDAQTDINESTTSGEGHSILLVEDNQVNQMVAKAILTKLGYRVMIAYNGQEAVDLIKTNSFDAVLMDCHMPVMDGYEATQYIRSKLRKKHLPIIAVTANVMHGDREKCYSAGMDDYVTKPYERHVLLEVLKKWIEKPESTDEASD</sequence>